<evidence type="ECO:0000259" key="5">
    <source>
        <dbReference type="PROSITE" id="PS50994"/>
    </source>
</evidence>
<dbReference type="InterPro" id="IPR001584">
    <property type="entry name" value="Integrase_cat-core"/>
</dbReference>
<dbReference type="PROSITE" id="PS50994">
    <property type="entry name" value="INTEGRASE"/>
    <property type="match status" value="1"/>
</dbReference>
<dbReference type="InterPro" id="IPR012337">
    <property type="entry name" value="RNaseH-like_sf"/>
</dbReference>
<dbReference type="AlphaFoldDB" id="A0A077PRI4"/>
<feature type="domain" description="Integrase catalytic" evidence="5">
    <location>
        <begin position="67"/>
        <end position="230"/>
    </location>
</feature>
<proteinExistence type="predicted"/>
<dbReference type="NCBIfam" id="NF033587">
    <property type="entry name" value="transpos_IS6"/>
    <property type="match status" value="1"/>
</dbReference>
<dbReference type="Proteomes" id="UP000028493">
    <property type="component" value="Unassembled WGS sequence"/>
</dbReference>
<evidence type="ECO:0000313" key="6">
    <source>
        <dbReference type="EMBL" id="CDH22499.1"/>
    </source>
</evidence>
<sequence length="231" mass="27177">MSLIRNVFKRLHYPVDIIAQCVRGYLAYALSLRNLKEIMAECGITVDHSTLSRWVHRWVPLIVKRYRRSKPEVERRWRMDETDIKIKGQWRYLYRAVDSDGNTVEFFLTAHRDKKAALRFFKKAMRQHEQPDGVTLDKSGANKAALGEINKEKPKNKQINVRQSKYLNNLIEQDHRNVKRRTRPMLGFKNFRGTQTLLAGIERVSMLRKGQYPQEPEYPISPAAFSYQLTA</sequence>
<comment type="function">
    <text evidence="1">Involved in the transposition of the insertion sequence.</text>
</comment>
<keyword evidence="2" id="KW-0815">Transposition</keyword>
<protein>
    <submittedName>
        <fullName evidence="6">Transposase</fullName>
    </submittedName>
</protein>
<evidence type="ECO:0000256" key="2">
    <source>
        <dbReference type="ARBA" id="ARBA00022578"/>
    </source>
</evidence>
<dbReference type="SUPFAM" id="SSF53098">
    <property type="entry name" value="Ribonuclease H-like"/>
    <property type="match status" value="1"/>
</dbReference>
<evidence type="ECO:0000256" key="1">
    <source>
        <dbReference type="ARBA" id="ARBA00002286"/>
    </source>
</evidence>
<dbReference type="Pfam" id="PF13610">
    <property type="entry name" value="DDE_Tnp_IS240"/>
    <property type="match status" value="1"/>
</dbReference>
<name>A0A077PRI4_XENBV</name>
<dbReference type="InterPro" id="IPR047930">
    <property type="entry name" value="Transpos_IS6"/>
</dbReference>
<keyword evidence="4" id="KW-0233">DNA recombination</keyword>
<dbReference type="Gene3D" id="3.30.420.10">
    <property type="entry name" value="Ribonuclease H-like superfamily/Ribonuclease H"/>
    <property type="match status" value="1"/>
</dbReference>
<dbReference type="InterPro" id="IPR036397">
    <property type="entry name" value="RNaseH_sf"/>
</dbReference>
<reference evidence="6" key="1">
    <citation type="submission" date="2013-07" db="EMBL/GenBank/DDBJ databases">
        <title>Sub-species coevolution in mutualistic symbiosis.</title>
        <authorList>
            <person name="Murfin K."/>
            <person name="Klassen J."/>
            <person name="Lee M."/>
            <person name="Forst S."/>
            <person name="Stock P."/>
            <person name="Goodrich-Blair H."/>
        </authorList>
    </citation>
    <scope>NUCLEOTIDE SEQUENCE [LARGE SCALE GENOMIC DNA]</scope>
    <source>
        <strain evidence="6">Kraussei Becker Underwood</strain>
    </source>
</reference>
<dbReference type="RefSeq" id="WP_038194522.1">
    <property type="nucleotide sequence ID" value="NZ_CAWLXS010000118.1"/>
</dbReference>
<dbReference type="HOGENOM" id="CLU_067322_1_0_6"/>
<dbReference type="GO" id="GO:0003677">
    <property type="term" value="F:DNA binding"/>
    <property type="evidence" value="ECO:0007669"/>
    <property type="project" value="UniProtKB-KW"/>
</dbReference>
<dbReference type="GO" id="GO:0032196">
    <property type="term" value="P:transposition"/>
    <property type="evidence" value="ECO:0007669"/>
    <property type="project" value="UniProtKB-KW"/>
</dbReference>
<evidence type="ECO:0000256" key="4">
    <source>
        <dbReference type="ARBA" id="ARBA00023172"/>
    </source>
</evidence>
<gene>
    <name evidence="6" type="ORF">XBKB1_1200001</name>
</gene>
<dbReference type="InterPro" id="IPR032874">
    <property type="entry name" value="DDE_dom"/>
</dbReference>
<dbReference type="InterPro" id="IPR052183">
    <property type="entry name" value="IS_Transposase"/>
</dbReference>
<evidence type="ECO:0000256" key="3">
    <source>
        <dbReference type="ARBA" id="ARBA00023125"/>
    </source>
</evidence>
<dbReference type="GO" id="GO:0015074">
    <property type="term" value="P:DNA integration"/>
    <property type="evidence" value="ECO:0007669"/>
    <property type="project" value="InterPro"/>
</dbReference>
<keyword evidence="3" id="KW-0238">DNA-binding</keyword>
<dbReference type="PANTHER" id="PTHR35528:SF3">
    <property type="entry name" value="BLL1675 PROTEIN"/>
    <property type="match status" value="1"/>
</dbReference>
<dbReference type="PANTHER" id="PTHR35528">
    <property type="entry name" value="BLL1675 PROTEIN"/>
    <property type="match status" value="1"/>
</dbReference>
<dbReference type="GO" id="GO:0006310">
    <property type="term" value="P:DNA recombination"/>
    <property type="evidence" value="ECO:0007669"/>
    <property type="project" value="UniProtKB-KW"/>
</dbReference>
<dbReference type="EMBL" id="CBSZ010000025">
    <property type="protein sequence ID" value="CDH22499.1"/>
    <property type="molecule type" value="Genomic_DNA"/>
</dbReference>
<organism evidence="6">
    <name type="scientific">Xenorhabdus bovienii str. kraussei Becker Underwood</name>
    <dbReference type="NCBI Taxonomy" id="1398204"/>
    <lineage>
        <taxon>Bacteria</taxon>
        <taxon>Pseudomonadati</taxon>
        <taxon>Pseudomonadota</taxon>
        <taxon>Gammaproteobacteria</taxon>
        <taxon>Enterobacterales</taxon>
        <taxon>Morganellaceae</taxon>
        <taxon>Xenorhabdus</taxon>
    </lineage>
</organism>
<accession>A0A077PRI4</accession>
<comment type="caution">
    <text evidence="6">The sequence shown here is derived from an EMBL/GenBank/DDBJ whole genome shotgun (WGS) entry which is preliminary data.</text>
</comment>